<dbReference type="Gene3D" id="3.40.1440.10">
    <property type="entry name" value="GIY-YIG endonuclease"/>
    <property type="match status" value="1"/>
</dbReference>
<dbReference type="Pfam" id="PF01541">
    <property type="entry name" value="GIY-YIG"/>
    <property type="match status" value="1"/>
</dbReference>
<dbReference type="AlphaFoldDB" id="A0A1G1ZKH1"/>
<dbReference type="Proteomes" id="UP000177960">
    <property type="component" value="Unassembled WGS sequence"/>
</dbReference>
<feature type="domain" description="GIY-YIG" evidence="2">
    <location>
        <begin position="1"/>
        <end position="78"/>
    </location>
</feature>
<dbReference type="EMBL" id="MHJG01000003">
    <property type="protein sequence ID" value="OGY64380.1"/>
    <property type="molecule type" value="Genomic_DNA"/>
</dbReference>
<dbReference type="STRING" id="1798404.A3B92_02505"/>
<evidence type="ECO:0000259" key="2">
    <source>
        <dbReference type="PROSITE" id="PS50164"/>
    </source>
</evidence>
<accession>A0A1G1ZKH1</accession>
<evidence type="ECO:0000256" key="1">
    <source>
        <dbReference type="ARBA" id="ARBA00007435"/>
    </source>
</evidence>
<dbReference type="CDD" id="cd10449">
    <property type="entry name" value="GIY-YIG_SLX1_like"/>
    <property type="match status" value="1"/>
</dbReference>
<dbReference type="InterPro" id="IPR000305">
    <property type="entry name" value="GIY-YIG_endonuc"/>
</dbReference>
<dbReference type="InterPro" id="IPR050190">
    <property type="entry name" value="UPF0213_domain"/>
</dbReference>
<reference evidence="3 4" key="1">
    <citation type="journal article" date="2016" name="Nat. Commun.">
        <title>Thousands of microbial genomes shed light on interconnected biogeochemical processes in an aquifer system.</title>
        <authorList>
            <person name="Anantharaman K."/>
            <person name="Brown C.T."/>
            <person name="Hug L.A."/>
            <person name="Sharon I."/>
            <person name="Castelle C.J."/>
            <person name="Probst A.J."/>
            <person name="Thomas B.C."/>
            <person name="Singh A."/>
            <person name="Wilkins M.J."/>
            <person name="Karaoz U."/>
            <person name="Brodie E.L."/>
            <person name="Williams K.H."/>
            <person name="Hubbard S.S."/>
            <person name="Banfield J.F."/>
        </authorList>
    </citation>
    <scope>NUCLEOTIDE SEQUENCE [LARGE SCALE GENOMIC DNA]</scope>
</reference>
<dbReference type="InterPro" id="IPR035901">
    <property type="entry name" value="GIY-YIG_endonuc_sf"/>
</dbReference>
<dbReference type="PANTHER" id="PTHR34477">
    <property type="entry name" value="UPF0213 PROTEIN YHBQ"/>
    <property type="match status" value="1"/>
</dbReference>
<comment type="caution">
    <text evidence="3">The sequence shown here is derived from an EMBL/GenBank/DDBJ whole genome shotgun (WGS) entry which is preliminary data.</text>
</comment>
<comment type="similarity">
    <text evidence="1">Belongs to the UPF0213 family.</text>
</comment>
<sequence length="87" mass="10148">MFCVYILRSKLDKSFYIGFAENLKERLAKHNKGLVLSTKNLRPMELIYAEAYKSKKDALIREKRLKQFAKGFASLKGRLKYSLMLQG</sequence>
<proteinExistence type="inferred from homology"/>
<evidence type="ECO:0000313" key="3">
    <source>
        <dbReference type="EMBL" id="OGY64380.1"/>
    </source>
</evidence>
<evidence type="ECO:0000313" key="4">
    <source>
        <dbReference type="Proteomes" id="UP000177960"/>
    </source>
</evidence>
<dbReference type="PANTHER" id="PTHR34477:SF1">
    <property type="entry name" value="UPF0213 PROTEIN YHBQ"/>
    <property type="match status" value="1"/>
</dbReference>
<name>A0A1G1ZKH1_9BACT</name>
<protein>
    <recommendedName>
        <fullName evidence="2">GIY-YIG domain-containing protein</fullName>
    </recommendedName>
</protein>
<gene>
    <name evidence="3" type="ORF">A3B92_02505</name>
</gene>
<organism evidence="3 4">
    <name type="scientific">Candidatus Harrisonbacteria bacterium RIFCSPHIGHO2_02_FULL_42_16</name>
    <dbReference type="NCBI Taxonomy" id="1798404"/>
    <lineage>
        <taxon>Bacteria</taxon>
        <taxon>Candidatus Harrisoniibacteriota</taxon>
    </lineage>
</organism>
<dbReference type="SUPFAM" id="SSF82771">
    <property type="entry name" value="GIY-YIG endonuclease"/>
    <property type="match status" value="1"/>
</dbReference>
<dbReference type="PROSITE" id="PS50164">
    <property type="entry name" value="GIY_YIG"/>
    <property type="match status" value="1"/>
</dbReference>